<keyword evidence="1" id="KW-0812">Transmembrane</keyword>
<dbReference type="EMBL" id="JAPHNL010000336">
    <property type="protein sequence ID" value="MCX3064232.1"/>
    <property type="molecule type" value="Genomic_DNA"/>
</dbReference>
<keyword evidence="1" id="KW-0472">Membrane</keyword>
<accession>A0ABT3U4H6</accession>
<evidence type="ECO:0000313" key="2">
    <source>
        <dbReference type="EMBL" id="MCX3064232.1"/>
    </source>
</evidence>
<gene>
    <name evidence="2" type="ORF">OFY01_31675</name>
</gene>
<reference evidence="2" key="1">
    <citation type="submission" date="2022-10" db="EMBL/GenBank/DDBJ databases">
        <title>Streptomyces beihaiensis sp. nov., a chitin degrading actinobacterium, isolated from shrimp pond soil.</title>
        <authorList>
            <person name="Xie J."/>
            <person name="Shen N."/>
        </authorList>
    </citation>
    <scope>NUCLEOTIDE SEQUENCE</scope>
    <source>
        <strain evidence="2">GXMU-J5</strain>
    </source>
</reference>
<organism evidence="2 3">
    <name type="scientific">Streptomyces beihaiensis</name>
    <dbReference type="NCBI Taxonomy" id="2984495"/>
    <lineage>
        <taxon>Bacteria</taxon>
        <taxon>Bacillati</taxon>
        <taxon>Actinomycetota</taxon>
        <taxon>Actinomycetes</taxon>
        <taxon>Kitasatosporales</taxon>
        <taxon>Streptomycetaceae</taxon>
        <taxon>Streptomyces</taxon>
    </lineage>
</organism>
<dbReference type="Proteomes" id="UP001163064">
    <property type="component" value="Unassembled WGS sequence"/>
</dbReference>
<protein>
    <submittedName>
        <fullName evidence="2">DUF3592 domain-containing protein</fullName>
    </submittedName>
</protein>
<dbReference type="RefSeq" id="WP_266605812.1">
    <property type="nucleotide sequence ID" value="NZ_JAPHNL010000336.1"/>
</dbReference>
<sequence length="127" mass="13414">MIVLAASTAMGGLIAVLAGAYGLQRTRRVRTVGNVVEALVKPPPQGTERPLLQFRTLEGRVVEVVSPVPSTRRRPLRAGSSVSVAYDTDDPRDTVLLGAERPGADRGFMFAGAVLVLLGMLLTVSMG</sequence>
<evidence type="ECO:0000256" key="1">
    <source>
        <dbReference type="SAM" id="Phobius"/>
    </source>
</evidence>
<comment type="caution">
    <text evidence="2">The sequence shown here is derived from an EMBL/GenBank/DDBJ whole genome shotgun (WGS) entry which is preliminary data.</text>
</comment>
<proteinExistence type="predicted"/>
<keyword evidence="1" id="KW-1133">Transmembrane helix</keyword>
<feature type="transmembrane region" description="Helical" evidence="1">
    <location>
        <begin position="107"/>
        <end position="124"/>
    </location>
</feature>
<evidence type="ECO:0000313" key="3">
    <source>
        <dbReference type="Proteomes" id="UP001163064"/>
    </source>
</evidence>
<name>A0ABT3U4H6_9ACTN</name>
<keyword evidence="3" id="KW-1185">Reference proteome</keyword>